<dbReference type="GO" id="GO:0019219">
    <property type="term" value="P:regulation of nucleobase-containing compound metabolic process"/>
    <property type="evidence" value="ECO:0007669"/>
    <property type="project" value="UniProtKB-ARBA"/>
</dbReference>
<dbReference type="Gene3D" id="1.10.150.80">
    <property type="entry name" value="HRDC domain"/>
    <property type="match status" value="1"/>
</dbReference>
<dbReference type="SMART" id="SM00474">
    <property type="entry name" value="35EXOc"/>
    <property type="match status" value="1"/>
</dbReference>
<dbReference type="GO" id="GO:0005654">
    <property type="term" value="C:nucleoplasm"/>
    <property type="evidence" value="ECO:0007669"/>
    <property type="project" value="UniProtKB-SubCell"/>
</dbReference>
<dbReference type="OrthoDB" id="2250022at2759"/>
<dbReference type="InterPro" id="IPR044876">
    <property type="entry name" value="HRDC_dom_sf"/>
</dbReference>
<evidence type="ECO:0000256" key="22">
    <source>
        <dbReference type="ARBA" id="ARBA00070703"/>
    </source>
</evidence>
<evidence type="ECO:0000259" key="24">
    <source>
        <dbReference type="PROSITE" id="PS50967"/>
    </source>
</evidence>
<keyword evidence="9" id="KW-0540">Nuclease</keyword>
<evidence type="ECO:0000256" key="13">
    <source>
        <dbReference type="ARBA" id="ARBA00022835"/>
    </source>
</evidence>
<evidence type="ECO:0000313" key="25">
    <source>
        <dbReference type="EMBL" id="OWF44083.1"/>
    </source>
</evidence>
<protein>
    <recommendedName>
        <fullName evidence="22">Exosome complex component 10</fullName>
    </recommendedName>
</protein>
<sequence>MFQKTLRAVLQATKASNDMPAAGDDFDYYSSFQGFRDILDIEGKRILHIVQNVMQHQNVRGRLSHGSSDILDLEDKFDVLTDANDQILERVGSWLDEASGIKKKDNTLVLATATPKQQASSSWNKKKSTSATKSAASYHLLSAKNILRPQLRFKDKVDNRNQPFVPRIKEKPNAMKSLEESLRLPEDVTIEMTESPSFLYPHPYQYELDHLKQEPAMLSKVEPIEPRPLDDTPLSMVTKVSELVALCDKLKTCKTVAVDLEHHSYRTFQGITCLMQISTRDQDFIIDTLELRSDLHILNSVFTDPSIVKVFHGADSDVDWLQRDFGLYVVNMFDTGQAARVLNLARFSLAHILKAYCGVEADKQYQLADWRIRPLPKELVAYAREDTHHLLYIYDRLKNDLIERGNEQNNLLMSVLHRSKEVCSKVYRKNIFSEDDYLDLYHKSKKVFNSQQLDALKKIFMWRDRTGRQEDESLGYVLPNHMLLQIVEILPRERQGVLACCNPIPPLVRQYLPEVHGIISEAREKPLVKVTKRKVNRPSHQQHPKYDGESLLLCPHDLSHQLSQKPGEKSVLLPDPMDLADSSPLPPSYDLHYSIKLKTNPDLRALDSNNYLPVTKESPVKTPAKLNSDSSREIHLIDMNWKLVKNTIKRKLPEGTAASSPAPGPPTKRQKKDESGEKKEQEAEQESTPRKTLSQILKAKYSKLQKVDKIGVTKDLTEADEKKKKKKTNSMVDLEDSFQPYDYSKTDSSMFQGGAANKSDVYNPNRYYGAKGKGNKDQVVSLNFVIDFYAVDILPQHLNPNIQHPNPIKVTATRTSNGTRIERHFIFTDKRLFTNFTDDFYVRHNYEGKKQEDVLRRRFHLYQNNVKIPVPCKQGIPI</sequence>
<dbReference type="InterPro" id="IPR012588">
    <property type="entry name" value="Exosome-assoc_fac_Rrp6_N"/>
</dbReference>
<keyword evidence="11" id="KW-0227">DNA damage</keyword>
<dbReference type="InterPro" id="IPR049559">
    <property type="entry name" value="Rrp6p-like_exo"/>
</dbReference>
<evidence type="ECO:0000313" key="26">
    <source>
        <dbReference type="Proteomes" id="UP000242188"/>
    </source>
</evidence>
<dbReference type="FunFam" id="1.10.150.80:FF:000001">
    <property type="entry name" value="Putative exosome component 10"/>
    <property type="match status" value="1"/>
</dbReference>
<dbReference type="Gene3D" id="3.30.420.10">
    <property type="entry name" value="Ribonuclease H-like superfamily/Ribonuclease H"/>
    <property type="match status" value="1"/>
</dbReference>
<dbReference type="InterPro" id="IPR036397">
    <property type="entry name" value="RNaseH_sf"/>
</dbReference>
<keyword evidence="26" id="KW-1185">Reference proteome</keyword>
<dbReference type="GO" id="GO:0071035">
    <property type="term" value="P:nuclear polyadenylation-dependent rRNA catabolic process"/>
    <property type="evidence" value="ECO:0007669"/>
    <property type="project" value="TreeGrafter"/>
</dbReference>
<evidence type="ECO:0000256" key="20">
    <source>
        <dbReference type="ARBA" id="ARBA00043957"/>
    </source>
</evidence>
<evidence type="ECO:0000256" key="12">
    <source>
        <dbReference type="ARBA" id="ARBA00022801"/>
    </source>
</evidence>
<evidence type="ECO:0000256" key="6">
    <source>
        <dbReference type="ARBA" id="ARBA00022499"/>
    </source>
</evidence>
<keyword evidence="5" id="KW-0963">Cytoplasm</keyword>
<reference evidence="25 26" key="1">
    <citation type="journal article" date="2017" name="Nat. Ecol. Evol.">
        <title>Scallop genome provides insights into evolution of bilaterian karyotype and development.</title>
        <authorList>
            <person name="Wang S."/>
            <person name="Zhang J."/>
            <person name="Jiao W."/>
            <person name="Li J."/>
            <person name="Xun X."/>
            <person name="Sun Y."/>
            <person name="Guo X."/>
            <person name="Huan P."/>
            <person name="Dong B."/>
            <person name="Zhang L."/>
            <person name="Hu X."/>
            <person name="Sun X."/>
            <person name="Wang J."/>
            <person name="Zhao C."/>
            <person name="Wang Y."/>
            <person name="Wang D."/>
            <person name="Huang X."/>
            <person name="Wang R."/>
            <person name="Lv J."/>
            <person name="Li Y."/>
            <person name="Zhang Z."/>
            <person name="Liu B."/>
            <person name="Lu W."/>
            <person name="Hui Y."/>
            <person name="Liang J."/>
            <person name="Zhou Z."/>
            <person name="Hou R."/>
            <person name="Li X."/>
            <person name="Liu Y."/>
            <person name="Li H."/>
            <person name="Ning X."/>
            <person name="Lin Y."/>
            <person name="Zhao L."/>
            <person name="Xing Q."/>
            <person name="Dou J."/>
            <person name="Li Y."/>
            <person name="Mao J."/>
            <person name="Guo H."/>
            <person name="Dou H."/>
            <person name="Li T."/>
            <person name="Mu C."/>
            <person name="Jiang W."/>
            <person name="Fu Q."/>
            <person name="Fu X."/>
            <person name="Miao Y."/>
            <person name="Liu J."/>
            <person name="Yu Q."/>
            <person name="Li R."/>
            <person name="Liao H."/>
            <person name="Li X."/>
            <person name="Kong Y."/>
            <person name="Jiang Z."/>
            <person name="Chourrout D."/>
            <person name="Li R."/>
            <person name="Bao Z."/>
        </authorList>
    </citation>
    <scope>NUCLEOTIDE SEQUENCE [LARGE SCALE GENOMIC DNA]</scope>
    <source>
        <strain evidence="25 26">PY_sf001</strain>
    </source>
</reference>
<evidence type="ECO:0000256" key="8">
    <source>
        <dbReference type="ARBA" id="ARBA00022553"/>
    </source>
</evidence>
<dbReference type="GO" id="GO:0071044">
    <property type="term" value="P:histone mRNA catabolic process"/>
    <property type="evidence" value="ECO:0007669"/>
    <property type="project" value="TreeGrafter"/>
</dbReference>
<dbReference type="PANTHER" id="PTHR12124:SF47">
    <property type="entry name" value="EXOSOME COMPONENT 10"/>
    <property type="match status" value="1"/>
</dbReference>
<keyword evidence="18" id="KW-0234">DNA repair</keyword>
<dbReference type="GO" id="GO:0071051">
    <property type="term" value="P:poly(A)-dependent snoRNA 3'-end processing"/>
    <property type="evidence" value="ECO:0007669"/>
    <property type="project" value="TreeGrafter"/>
</dbReference>
<comment type="similarity">
    <text evidence="20">Belongs to the exosome component 10/RRP6 family.</text>
</comment>
<name>A0A210Q5R3_MIZYE</name>
<dbReference type="GO" id="GO:0046872">
    <property type="term" value="F:metal ion binding"/>
    <property type="evidence" value="ECO:0007669"/>
    <property type="project" value="UniProtKB-KW"/>
</dbReference>
<dbReference type="GO" id="GO:0071036">
    <property type="term" value="P:nuclear polyadenylation-dependent snoRNA catabolic process"/>
    <property type="evidence" value="ECO:0007669"/>
    <property type="project" value="TreeGrafter"/>
</dbReference>
<dbReference type="GO" id="GO:0005730">
    <property type="term" value="C:nucleolus"/>
    <property type="evidence" value="ECO:0007669"/>
    <property type="project" value="UniProtKB-SubCell"/>
</dbReference>
<dbReference type="InterPro" id="IPR010997">
    <property type="entry name" value="HRDC-like_sf"/>
</dbReference>
<dbReference type="EMBL" id="NEDP02004925">
    <property type="protein sequence ID" value="OWF44083.1"/>
    <property type="molecule type" value="Genomic_DNA"/>
</dbReference>
<dbReference type="SMART" id="SM00341">
    <property type="entry name" value="HRDC"/>
    <property type="match status" value="1"/>
</dbReference>
<evidence type="ECO:0000256" key="10">
    <source>
        <dbReference type="ARBA" id="ARBA00022723"/>
    </source>
</evidence>
<dbReference type="InterPro" id="IPR002121">
    <property type="entry name" value="HRDC_dom"/>
</dbReference>
<dbReference type="PANTHER" id="PTHR12124">
    <property type="entry name" value="POLYMYOSITIS/SCLERODERMA AUTOANTIGEN-RELATED"/>
    <property type="match status" value="1"/>
</dbReference>
<evidence type="ECO:0000256" key="11">
    <source>
        <dbReference type="ARBA" id="ARBA00022763"/>
    </source>
</evidence>
<evidence type="ECO:0000256" key="17">
    <source>
        <dbReference type="ARBA" id="ARBA00022884"/>
    </source>
</evidence>
<feature type="compositionally biased region" description="Basic and acidic residues" evidence="23">
    <location>
        <begin position="671"/>
        <end position="682"/>
    </location>
</feature>
<evidence type="ECO:0000256" key="2">
    <source>
        <dbReference type="ARBA" id="ARBA00004496"/>
    </source>
</evidence>
<evidence type="ECO:0000256" key="5">
    <source>
        <dbReference type="ARBA" id="ARBA00022490"/>
    </source>
</evidence>
<evidence type="ECO:0000256" key="16">
    <source>
        <dbReference type="ARBA" id="ARBA00022843"/>
    </source>
</evidence>
<dbReference type="GO" id="GO:0000176">
    <property type="term" value="C:nuclear exosome (RNase complex)"/>
    <property type="evidence" value="ECO:0007669"/>
    <property type="project" value="InterPro"/>
</dbReference>
<keyword evidence="17" id="KW-0694">RNA-binding</keyword>
<evidence type="ECO:0000256" key="7">
    <source>
        <dbReference type="ARBA" id="ARBA00022552"/>
    </source>
</evidence>
<dbReference type="InterPro" id="IPR045092">
    <property type="entry name" value="Rrp6-like"/>
</dbReference>
<keyword evidence="13" id="KW-0271">Exosome</keyword>
<dbReference type="GO" id="GO:0071039">
    <property type="term" value="P:nuclear polyadenylation-dependent CUT catabolic process"/>
    <property type="evidence" value="ECO:0007669"/>
    <property type="project" value="TreeGrafter"/>
</dbReference>
<dbReference type="STRING" id="6573.A0A210Q5R3"/>
<evidence type="ECO:0000256" key="4">
    <source>
        <dbReference type="ARBA" id="ARBA00004642"/>
    </source>
</evidence>
<keyword evidence="10" id="KW-0479">Metal-binding</keyword>
<keyword evidence="19" id="KW-0539">Nucleus</keyword>
<keyword evidence="8" id="KW-0597">Phosphoprotein</keyword>
<dbReference type="SUPFAM" id="SSF47819">
    <property type="entry name" value="HRDC-like"/>
    <property type="match status" value="1"/>
</dbReference>
<dbReference type="InterPro" id="IPR002562">
    <property type="entry name" value="3'-5'_exonuclease_dom"/>
</dbReference>
<accession>A0A210Q5R3</accession>
<dbReference type="GO" id="GO:0006281">
    <property type="term" value="P:DNA repair"/>
    <property type="evidence" value="ECO:0007669"/>
    <property type="project" value="UniProtKB-KW"/>
</dbReference>
<evidence type="ECO:0000256" key="18">
    <source>
        <dbReference type="ARBA" id="ARBA00023204"/>
    </source>
</evidence>
<dbReference type="GO" id="GO:0071037">
    <property type="term" value="P:nuclear polyadenylation-dependent snRNA catabolic process"/>
    <property type="evidence" value="ECO:0007669"/>
    <property type="project" value="TreeGrafter"/>
</dbReference>
<gene>
    <name evidence="25" type="ORF">KP79_PYT21106</name>
</gene>
<dbReference type="GO" id="GO:0003727">
    <property type="term" value="F:single-stranded RNA binding"/>
    <property type="evidence" value="ECO:0007669"/>
    <property type="project" value="TreeGrafter"/>
</dbReference>
<evidence type="ECO:0000256" key="3">
    <source>
        <dbReference type="ARBA" id="ARBA00004604"/>
    </source>
</evidence>
<keyword evidence="14" id="KW-0269">Exonuclease</keyword>
<organism evidence="25 26">
    <name type="scientific">Mizuhopecten yessoensis</name>
    <name type="common">Japanese scallop</name>
    <name type="synonym">Patinopecten yessoensis</name>
    <dbReference type="NCBI Taxonomy" id="6573"/>
    <lineage>
        <taxon>Eukaryota</taxon>
        <taxon>Metazoa</taxon>
        <taxon>Spiralia</taxon>
        <taxon>Lophotrochozoa</taxon>
        <taxon>Mollusca</taxon>
        <taxon>Bivalvia</taxon>
        <taxon>Autobranchia</taxon>
        <taxon>Pteriomorphia</taxon>
        <taxon>Pectinida</taxon>
        <taxon>Pectinoidea</taxon>
        <taxon>Pectinidae</taxon>
        <taxon>Mizuhopecten</taxon>
    </lineage>
</organism>
<dbReference type="GO" id="GO:0071038">
    <property type="term" value="P:TRAMP-dependent tRNA surveillance pathway"/>
    <property type="evidence" value="ECO:0007669"/>
    <property type="project" value="TreeGrafter"/>
</dbReference>
<dbReference type="GO" id="GO:0000467">
    <property type="term" value="P:exonucleolytic trimming to generate mature 3'-end of 5.8S rRNA from tricistronic rRNA transcript (SSU-rRNA, 5.8S rRNA, LSU-rRNA)"/>
    <property type="evidence" value="ECO:0007669"/>
    <property type="project" value="InterPro"/>
</dbReference>
<dbReference type="PROSITE" id="PS50967">
    <property type="entry name" value="HRDC"/>
    <property type="match status" value="1"/>
</dbReference>
<feature type="domain" description="HRDC" evidence="24">
    <location>
        <begin position="449"/>
        <end position="529"/>
    </location>
</feature>
<evidence type="ECO:0000256" key="14">
    <source>
        <dbReference type="ARBA" id="ARBA00022839"/>
    </source>
</evidence>
<dbReference type="SUPFAM" id="SSF53098">
    <property type="entry name" value="Ribonuclease H-like"/>
    <property type="match status" value="1"/>
</dbReference>
<evidence type="ECO:0000256" key="9">
    <source>
        <dbReference type="ARBA" id="ARBA00022722"/>
    </source>
</evidence>
<dbReference type="Pfam" id="PF08066">
    <property type="entry name" value="PMC2NT"/>
    <property type="match status" value="1"/>
</dbReference>
<dbReference type="AlphaFoldDB" id="A0A210Q5R3"/>
<dbReference type="Pfam" id="PF00570">
    <property type="entry name" value="HRDC"/>
    <property type="match status" value="1"/>
</dbReference>
<evidence type="ECO:0000256" key="19">
    <source>
        <dbReference type="ARBA" id="ARBA00023242"/>
    </source>
</evidence>
<keyword evidence="15" id="KW-0460">Magnesium</keyword>
<keyword evidence="16" id="KW-0832">Ubl conjugation</keyword>
<dbReference type="Proteomes" id="UP000242188">
    <property type="component" value="Unassembled WGS sequence"/>
</dbReference>
<evidence type="ECO:0000256" key="23">
    <source>
        <dbReference type="SAM" id="MobiDB-lite"/>
    </source>
</evidence>
<dbReference type="CDD" id="cd06147">
    <property type="entry name" value="Rrp6p_like_exo"/>
    <property type="match status" value="1"/>
</dbReference>
<dbReference type="FunFam" id="3.30.420.10:FF:000022">
    <property type="entry name" value="Exosome component 10"/>
    <property type="match status" value="1"/>
</dbReference>
<keyword evidence="7" id="KW-0698">rRNA processing</keyword>
<dbReference type="GO" id="GO:0000166">
    <property type="term" value="F:nucleotide binding"/>
    <property type="evidence" value="ECO:0007669"/>
    <property type="project" value="InterPro"/>
</dbReference>
<keyword evidence="6" id="KW-1017">Isopeptide bond</keyword>
<dbReference type="GO" id="GO:0000175">
    <property type="term" value="F:3'-5'-RNA exonuclease activity"/>
    <property type="evidence" value="ECO:0007669"/>
    <property type="project" value="InterPro"/>
</dbReference>
<dbReference type="GO" id="GO:0071040">
    <property type="term" value="P:nuclear polyadenylation-dependent antisense transcript catabolic process"/>
    <property type="evidence" value="ECO:0007669"/>
    <property type="project" value="TreeGrafter"/>
</dbReference>
<dbReference type="Pfam" id="PF01612">
    <property type="entry name" value="DNA_pol_A_exo1"/>
    <property type="match status" value="1"/>
</dbReference>
<dbReference type="GO" id="GO:0005737">
    <property type="term" value="C:cytoplasm"/>
    <property type="evidence" value="ECO:0007669"/>
    <property type="project" value="UniProtKB-SubCell"/>
</dbReference>
<evidence type="ECO:0000256" key="15">
    <source>
        <dbReference type="ARBA" id="ARBA00022842"/>
    </source>
</evidence>
<evidence type="ECO:0000256" key="21">
    <source>
        <dbReference type="ARBA" id="ARBA00065628"/>
    </source>
</evidence>
<proteinExistence type="inferred from homology"/>
<comment type="caution">
    <text evidence="25">The sequence shown here is derived from an EMBL/GenBank/DDBJ whole genome shotgun (WGS) entry which is preliminary data.</text>
</comment>
<evidence type="ECO:0000256" key="1">
    <source>
        <dbReference type="ARBA" id="ARBA00001946"/>
    </source>
</evidence>
<comment type="subcellular location">
    <subcellularLocation>
        <location evidence="2">Cytoplasm</location>
    </subcellularLocation>
    <subcellularLocation>
        <location evidence="3">Nucleus</location>
        <location evidence="3">Nucleolus</location>
    </subcellularLocation>
    <subcellularLocation>
        <location evidence="4">Nucleus</location>
        <location evidence="4">Nucleoplasm</location>
    </subcellularLocation>
</comment>
<comment type="subunit">
    <text evidence="21">Component of the RNA exosome complex. The catalytically inactive RNA exosome core complex (Exo-9) associates with the catalytic subunit EXOSC10/RRP6 (via its N-terminus). Exo-9 may associate with DIS3 to form the nucleolar exosome complex, or DIS3L to form the cytoplasmic exosome complex. The RNA exosome complex interacts with cofactors C1D/RRP47, MPHOSPH6/MPP6 and MTREX/MTR4. Interacts with MTREX; the interaction with MTREX mediates the association of MTREX with nuclear RNA exosomes. Part of the small subunit (SSU) processome, composed of more than 70 proteins and the RNA chaperone small nucleolar RNA (snoRNA) U3. Interacts with ALYREF/THOC4. Interacts with DHX36; this interaction occurs in a RNase-insensitive manner. Interacts with NRDE2. Interacts (via C-terminus) with USP36 (via C-terminus); the interaction is facilitated by the association with RNA and promotes sumoylation of EXOSC10.</text>
</comment>
<keyword evidence="12" id="KW-0378">Hydrolase</keyword>
<dbReference type="InterPro" id="IPR012337">
    <property type="entry name" value="RNaseH-like_sf"/>
</dbReference>
<comment type="cofactor">
    <cofactor evidence="1">
        <name>Mg(2+)</name>
        <dbReference type="ChEBI" id="CHEBI:18420"/>
    </cofactor>
</comment>
<feature type="region of interest" description="Disordered" evidence="23">
    <location>
        <begin position="653"/>
        <end position="694"/>
    </location>
</feature>